<organism evidence="4 5">
    <name type="scientific">Xenopus laevis</name>
    <name type="common">African clawed frog</name>
    <dbReference type="NCBI Taxonomy" id="8355"/>
    <lineage>
        <taxon>Eukaryota</taxon>
        <taxon>Metazoa</taxon>
        <taxon>Chordata</taxon>
        <taxon>Craniata</taxon>
        <taxon>Vertebrata</taxon>
        <taxon>Euteleostomi</taxon>
        <taxon>Amphibia</taxon>
        <taxon>Batrachia</taxon>
        <taxon>Anura</taxon>
        <taxon>Pipoidea</taxon>
        <taxon>Pipidae</taxon>
        <taxon>Xenopodinae</taxon>
        <taxon>Xenopus</taxon>
        <taxon>Xenopus</taxon>
    </lineage>
</organism>
<accession>A0A8J1MQR8</accession>
<reference evidence="4" key="1">
    <citation type="submission" date="2024-06" db="UniProtKB">
        <authorList>
            <consortium name="RefSeq"/>
        </authorList>
    </citation>
    <scope>NUCLEOTIDE SEQUENCE [LARGE SCALE GENOMIC DNA]</scope>
    <source>
        <strain evidence="4">J_2021</strain>
    </source>
</reference>
<dbReference type="InterPro" id="IPR036415">
    <property type="entry name" value="Lamin_tail_dom_sf"/>
</dbReference>
<protein>
    <submittedName>
        <fullName evidence="5">Lamin-L(II)-like isoform X1</fullName>
    </submittedName>
</protein>
<proteinExistence type="predicted"/>
<name>A0A8J1MQR8_XENLA</name>
<evidence type="ECO:0000259" key="3">
    <source>
        <dbReference type="PROSITE" id="PS51841"/>
    </source>
</evidence>
<feature type="compositionally biased region" description="Polar residues" evidence="2">
    <location>
        <begin position="602"/>
        <end position="617"/>
    </location>
</feature>
<dbReference type="GeneID" id="108712521"/>
<dbReference type="SUPFAM" id="SSF74853">
    <property type="entry name" value="Lamin A/C globular tail domain"/>
    <property type="match status" value="1"/>
</dbReference>
<evidence type="ECO:0000313" key="5">
    <source>
        <dbReference type="RefSeq" id="XP_041443781.1"/>
    </source>
</evidence>
<dbReference type="PANTHER" id="PTHR47012">
    <property type="entry name" value="LAMIN TAIL DOMAIN-CONTAINING PROTEIN 1"/>
    <property type="match status" value="1"/>
</dbReference>
<dbReference type="Pfam" id="PF00932">
    <property type="entry name" value="LTD"/>
    <property type="match status" value="1"/>
</dbReference>
<evidence type="ECO:0000256" key="1">
    <source>
        <dbReference type="SAM" id="Coils"/>
    </source>
</evidence>
<feature type="domain" description="LTD" evidence="3">
    <location>
        <begin position="480"/>
        <end position="598"/>
    </location>
</feature>
<dbReference type="PROSITE" id="PS51841">
    <property type="entry name" value="LTD"/>
    <property type="match status" value="1"/>
</dbReference>
<dbReference type="PANTHER" id="PTHR47012:SF1">
    <property type="entry name" value="LAMIN TAIL DOMAIN-CONTAINING PROTEIN 1"/>
    <property type="match status" value="1"/>
</dbReference>
<dbReference type="GO" id="GO:0005635">
    <property type="term" value="C:nuclear envelope"/>
    <property type="evidence" value="ECO:0000318"/>
    <property type="project" value="GO_Central"/>
</dbReference>
<feature type="compositionally biased region" description="Polar residues" evidence="2">
    <location>
        <begin position="627"/>
        <end position="637"/>
    </location>
</feature>
<feature type="region of interest" description="Disordered" evidence="2">
    <location>
        <begin position="390"/>
        <end position="430"/>
    </location>
</feature>
<feature type="region of interest" description="Disordered" evidence="2">
    <location>
        <begin position="602"/>
        <end position="647"/>
    </location>
</feature>
<dbReference type="OrthoDB" id="102442at2759"/>
<reference evidence="5" key="2">
    <citation type="submission" date="2025-08" db="UniProtKB">
        <authorList>
            <consortium name="RefSeq"/>
        </authorList>
    </citation>
    <scope>IDENTIFICATION</scope>
    <source>
        <strain evidence="5">J_2021</strain>
        <tissue evidence="5">Erythrocytes</tissue>
    </source>
</reference>
<dbReference type="GO" id="GO:0005737">
    <property type="term" value="C:cytoplasm"/>
    <property type="evidence" value="ECO:0000318"/>
    <property type="project" value="GO_Central"/>
</dbReference>
<evidence type="ECO:0000313" key="4">
    <source>
        <dbReference type="Proteomes" id="UP000186698"/>
    </source>
</evidence>
<dbReference type="Gene3D" id="2.60.40.1260">
    <property type="entry name" value="Lamin Tail domain"/>
    <property type="match status" value="1"/>
</dbReference>
<feature type="region of interest" description="Disordered" evidence="2">
    <location>
        <begin position="665"/>
        <end position="744"/>
    </location>
</feature>
<dbReference type="Proteomes" id="UP000186698">
    <property type="component" value="Chromosome 3S"/>
</dbReference>
<dbReference type="InterPro" id="IPR042840">
    <property type="entry name" value="LMNTD1"/>
</dbReference>
<feature type="compositionally biased region" description="Low complexity" evidence="2">
    <location>
        <begin position="390"/>
        <end position="401"/>
    </location>
</feature>
<keyword evidence="1" id="KW-0175">Coiled coil</keyword>
<evidence type="ECO:0000256" key="2">
    <source>
        <dbReference type="SAM" id="MobiDB-lite"/>
    </source>
</evidence>
<dbReference type="AlphaFoldDB" id="A0A8J1MQR8"/>
<gene>
    <name evidence="5" type="primary">LOC108712521</name>
</gene>
<keyword evidence="4" id="KW-1185">Reference proteome</keyword>
<dbReference type="InterPro" id="IPR001322">
    <property type="entry name" value="Lamin_tail_dom"/>
</dbReference>
<dbReference type="RefSeq" id="XP_041443781.1">
    <property type="nucleotide sequence ID" value="XM_041587847.1"/>
</dbReference>
<feature type="coiled-coil region" evidence="1">
    <location>
        <begin position="63"/>
        <end position="373"/>
    </location>
</feature>
<sequence length="788" mass="88176">MIPKSVTPGAELVRHHCERAELRDIKERFTNYIRNVKILRNHLTQGDGFAAVRRLEQEVLGIRTAYEQEIQSLRETLEKYRELAQEGISRDNPTAPEHHSRLMELNRDIMKKDQEIRDLQVLVAQKEAEMQGLKMAAVAPSIQLDVAKQELEDLYRSVSSSQERYEEELCKRLQLQEQVVDLTCRLDQITDKHRKESQEMRDRIDQSEALVLQLEQKLRAESGGGSALMEAVHKIQEASEAEVKRLQNETESVYSQSLLQLQMRMNCDQRLLSRTQEEKQQLQQQVEELTGELSLTHRKIFSAETDSRTLMGRLESELRREGQRVRELEIRLEELQDVLLAKLKESAAFQETNVSLRNELDALRSLLEEEEQQMSSDKFNLATSLSSCAPPLAPSSLSSDPPVSPLIGSLDSPPAESPQLPTSAQSEEQKKNFDRIAKHGEQTRPTSAPPLSLRNVQLDPPATVRHNLTLIGHKPASINNCTPAISSALRNLAITEVDPGGKFVKIMNKSVDKEEDIGGYILQQNIGGHPVALYRFPPKTRVTAHSEVTVWAASANVPHEPPGDFLWKDLEEFVTGPQGTTILCKANGHAVAWYTPMRNSCSRSLGGSGDETPNISRLWTLPRPQESGDSQPQSPKQVQEGPDELQKWEKGPVLLRRERLSPAVLPPTCSPWTQSAASPTHPDFSPSQSWGPESGGFSKFHLPVPHGSNAAPSAGGRSRRNPSAAKKPRNSRGPTRSAGAGRGTLKLLLPGTFLPVSEQHQRNLLIFQSVQNLQFQPPMPRPPNLISW</sequence>